<accession>A0A1X0JQI2</accession>
<dbReference type="Pfam" id="PF10708">
    <property type="entry name" value="DUF2510"/>
    <property type="match status" value="1"/>
</dbReference>
<dbReference type="Proteomes" id="UP000192411">
    <property type="component" value="Unassembled WGS sequence"/>
</dbReference>
<feature type="compositionally biased region" description="Low complexity" evidence="1">
    <location>
        <begin position="155"/>
        <end position="174"/>
    </location>
</feature>
<dbReference type="EMBL" id="MVIM01000006">
    <property type="protein sequence ID" value="ORB65163.1"/>
    <property type="molecule type" value="Genomic_DNA"/>
</dbReference>
<feature type="region of interest" description="Disordered" evidence="1">
    <location>
        <begin position="155"/>
        <end position="176"/>
    </location>
</feature>
<dbReference type="AlphaFoldDB" id="A0A1X0JQI2"/>
<keyword evidence="4" id="KW-1185">Reference proteome</keyword>
<evidence type="ECO:0000256" key="1">
    <source>
        <dbReference type="SAM" id="MobiDB-lite"/>
    </source>
</evidence>
<evidence type="ECO:0000313" key="3">
    <source>
        <dbReference type="EMBL" id="ORB65163.1"/>
    </source>
</evidence>
<comment type="caution">
    <text evidence="3">The sequence shown here is derived from an EMBL/GenBank/DDBJ whole genome shotgun (WGS) entry which is preliminary data.</text>
</comment>
<sequence>MAITSEQVELVARRVTDAHLKPPNKSDRDVDDRMAREAAAPAVYEASRELMGAIAHHVATDEALVDVKHASGYSTVGFSGTKAKVRLLVATNRRVWFSRHEDGTVQDLQAVEYPMMNIEKKRISLGWPKLEGTTITCGGSTAEWLTELKSGRHQPAPWLQPAASSQASQGAPAPNWYPDPYRRHQLRYWDGARWTPHVSTNGVSGQDPVSQ</sequence>
<feature type="domain" description="DUF2510" evidence="2">
    <location>
        <begin position="174"/>
        <end position="202"/>
    </location>
</feature>
<evidence type="ECO:0000313" key="4">
    <source>
        <dbReference type="Proteomes" id="UP000192411"/>
    </source>
</evidence>
<evidence type="ECO:0000259" key="2">
    <source>
        <dbReference type="Pfam" id="PF10708"/>
    </source>
</evidence>
<protein>
    <recommendedName>
        <fullName evidence="2">DUF2510 domain-containing protein</fullName>
    </recommendedName>
</protein>
<organism evidence="3 4">
    <name type="scientific">Mycolicibacterium tusciae</name>
    <dbReference type="NCBI Taxonomy" id="75922"/>
    <lineage>
        <taxon>Bacteria</taxon>
        <taxon>Bacillati</taxon>
        <taxon>Actinomycetota</taxon>
        <taxon>Actinomycetes</taxon>
        <taxon>Mycobacteriales</taxon>
        <taxon>Mycobacteriaceae</taxon>
        <taxon>Mycolicibacterium</taxon>
    </lineage>
</organism>
<name>A0A1X0JQI2_9MYCO</name>
<dbReference type="RefSeq" id="WP_207568601.1">
    <property type="nucleotide sequence ID" value="NZ_MVIM01000006.1"/>
</dbReference>
<reference evidence="3 4" key="1">
    <citation type="submission" date="2017-02" db="EMBL/GenBank/DDBJ databases">
        <title>The new phylogeny of genus Mycobacterium.</title>
        <authorList>
            <person name="Tortoli E."/>
            <person name="Trovato A."/>
            <person name="Cirillo D.M."/>
        </authorList>
    </citation>
    <scope>NUCLEOTIDE SEQUENCE [LARGE SCALE GENOMIC DNA]</scope>
    <source>
        <strain evidence="3 4">DSM 44338</strain>
    </source>
</reference>
<gene>
    <name evidence="3" type="ORF">BST47_13715</name>
</gene>
<proteinExistence type="predicted"/>
<dbReference type="InterPro" id="IPR018929">
    <property type="entry name" value="DUF2510"/>
</dbReference>